<gene>
    <name evidence="1" type="ORF">EZS28_014012</name>
</gene>
<sequence length="75" mass="8527">MEKDLGLFPIKQITLCDTFYNGGYLESKIYLITQRLDDQNGPRVCISPHLRGQGTQAIPGLHLQLKIFPLQSHVF</sequence>
<accession>A0A5J4W6B3</accession>
<dbReference type="AlphaFoldDB" id="A0A5J4W6B3"/>
<dbReference type="EMBL" id="SNRW01003210">
    <property type="protein sequence ID" value="KAA6390464.1"/>
    <property type="molecule type" value="Genomic_DNA"/>
</dbReference>
<name>A0A5J4W6B3_9EUKA</name>
<protein>
    <submittedName>
        <fullName evidence="1">Uncharacterized protein</fullName>
    </submittedName>
</protein>
<proteinExistence type="predicted"/>
<dbReference type="Proteomes" id="UP000324800">
    <property type="component" value="Unassembled WGS sequence"/>
</dbReference>
<evidence type="ECO:0000313" key="1">
    <source>
        <dbReference type="EMBL" id="KAA6390464.1"/>
    </source>
</evidence>
<evidence type="ECO:0000313" key="2">
    <source>
        <dbReference type="Proteomes" id="UP000324800"/>
    </source>
</evidence>
<reference evidence="1 2" key="1">
    <citation type="submission" date="2019-03" db="EMBL/GenBank/DDBJ databases">
        <title>Single cell metagenomics reveals metabolic interactions within the superorganism composed of flagellate Streblomastix strix and complex community of Bacteroidetes bacteria on its surface.</title>
        <authorList>
            <person name="Treitli S.C."/>
            <person name="Kolisko M."/>
            <person name="Husnik F."/>
            <person name="Keeling P."/>
            <person name="Hampl V."/>
        </authorList>
    </citation>
    <scope>NUCLEOTIDE SEQUENCE [LARGE SCALE GENOMIC DNA]</scope>
    <source>
        <strain evidence="1">ST1C</strain>
    </source>
</reference>
<organism evidence="1 2">
    <name type="scientific">Streblomastix strix</name>
    <dbReference type="NCBI Taxonomy" id="222440"/>
    <lineage>
        <taxon>Eukaryota</taxon>
        <taxon>Metamonada</taxon>
        <taxon>Preaxostyla</taxon>
        <taxon>Oxymonadida</taxon>
        <taxon>Streblomastigidae</taxon>
        <taxon>Streblomastix</taxon>
    </lineage>
</organism>
<comment type="caution">
    <text evidence="1">The sequence shown here is derived from an EMBL/GenBank/DDBJ whole genome shotgun (WGS) entry which is preliminary data.</text>
</comment>